<feature type="domain" description="Glycosyltransferase N-terminal" evidence="5">
    <location>
        <begin position="9"/>
        <end position="238"/>
    </location>
</feature>
<dbReference type="InterPro" id="IPR002213">
    <property type="entry name" value="UDP_glucos_trans"/>
</dbReference>
<keyword evidence="7" id="KW-1185">Reference proteome</keyword>
<keyword evidence="3" id="KW-0328">Glycosyltransferase</keyword>
<name>A0ABR0D1Y7_9LAMI</name>
<protein>
    <recommendedName>
        <fullName evidence="4">Glycosyltransferase</fullName>
        <ecNumber evidence="4">2.4.1.-</ecNumber>
    </recommendedName>
</protein>
<evidence type="ECO:0000256" key="4">
    <source>
        <dbReference type="RuleBase" id="RU362057"/>
    </source>
</evidence>
<dbReference type="PANTHER" id="PTHR48044">
    <property type="entry name" value="GLYCOSYLTRANSFERASE"/>
    <property type="match status" value="1"/>
</dbReference>
<dbReference type="Proteomes" id="UP001291926">
    <property type="component" value="Unassembled WGS sequence"/>
</dbReference>
<evidence type="ECO:0000313" key="6">
    <source>
        <dbReference type="EMBL" id="KAK4483277.1"/>
    </source>
</evidence>
<comment type="caution">
    <text evidence="6">The sequence shown here is derived from an EMBL/GenBank/DDBJ whole genome shotgun (WGS) entry which is preliminary data.</text>
</comment>
<dbReference type="SUPFAM" id="SSF53756">
    <property type="entry name" value="UDP-Glycosyltransferase/glycogen phosphorylase"/>
    <property type="match status" value="1"/>
</dbReference>
<evidence type="ECO:0000256" key="1">
    <source>
        <dbReference type="ARBA" id="ARBA00009995"/>
    </source>
</evidence>
<sequence>MEEKQSNFSILMFPWLAHGHIFPYLELAKSLSKKNFQIYFCSTSVNLSSIQNSLEKNSQLGISIKLVELQLPPIYPELPPHYHTTKNVPPELKPKLFQAFKMSKSSFSYIITTIKPDLLIYDLFQPWAAEIASSLSIPAVHFATSGATSYSFFYHHFICKDSHFPYQAIYHREYEKHALKQMNLLDVKDENDQDFVFGHFRRSCEIVLMKTCKGVEGKYVDYLSALCKKKMVLVGPLIAQANDEEENHSDIMEWLSKKAKFSTVFISFGSENFLSRKQIEEIAKGLEMTSVNFIWVIRFPIGETISIEEALPEGFLERVKDRGMVVQGWAPQAKILGHSSVGAFVSHCGMSSVLESVYFGVPVVALPLKLDQPLNARLLVEIGVGVEVERGENGTLSGQEFANAINKVIVEKSGEEMRVKADELRKKMKNEEECDMVEAVEQILRLCREYKQHK</sequence>
<dbReference type="Pfam" id="PF00201">
    <property type="entry name" value="UDPGT"/>
    <property type="match status" value="1"/>
</dbReference>
<dbReference type="InterPro" id="IPR058980">
    <property type="entry name" value="Glyco_transf_N"/>
</dbReference>
<comment type="similarity">
    <text evidence="1 3">Belongs to the UDP-glycosyltransferase family.</text>
</comment>
<reference evidence="6 7" key="1">
    <citation type="journal article" date="2023" name="bioRxiv">
        <title>Genome report: Whole genome sequence and annotation of Penstemon davidsonii.</title>
        <authorList>
            <person name="Ostevik K.L."/>
            <person name="Alabady M."/>
            <person name="Zhang M."/>
            <person name="Rausher M.D."/>
        </authorList>
    </citation>
    <scope>NUCLEOTIDE SEQUENCE [LARGE SCALE GENOMIC DNA]</scope>
    <source>
        <strain evidence="6">DNT005</strain>
        <tissue evidence="6">Whole leaf</tissue>
    </source>
</reference>
<gene>
    <name evidence="6" type="ORF">RD792_010462</name>
</gene>
<dbReference type="EMBL" id="JAYDYQ010002534">
    <property type="protein sequence ID" value="KAK4483277.1"/>
    <property type="molecule type" value="Genomic_DNA"/>
</dbReference>
<dbReference type="InterPro" id="IPR035595">
    <property type="entry name" value="UDP_glycos_trans_CS"/>
</dbReference>
<evidence type="ECO:0000256" key="3">
    <source>
        <dbReference type="RuleBase" id="RU003718"/>
    </source>
</evidence>
<dbReference type="EC" id="2.4.1.-" evidence="4"/>
<dbReference type="PROSITE" id="PS00375">
    <property type="entry name" value="UDPGT"/>
    <property type="match status" value="1"/>
</dbReference>
<organism evidence="6 7">
    <name type="scientific">Penstemon davidsonii</name>
    <dbReference type="NCBI Taxonomy" id="160366"/>
    <lineage>
        <taxon>Eukaryota</taxon>
        <taxon>Viridiplantae</taxon>
        <taxon>Streptophyta</taxon>
        <taxon>Embryophyta</taxon>
        <taxon>Tracheophyta</taxon>
        <taxon>Spermatophyta</taxon>
        <taxon>Magnoliopsida</taxon>
        <taxon>eudicotyledons</taxon>
        <taxon>Gunneridae</taxon>
        <taxon>Pentapetalae</taxon>
        <taxon>asterids</taxon>
        <taxon>lamiids</taxon>
        <taxon>Lamiales</taxon>
        <taxon>Plantaginaceae</taxon>
        <taxon>Cheloneae</taxon>
        <taxon>Penstemon</taxon>
    </lineage>
</organism>
<keyword evidence="2 3" id="KW-0808">Transferase</keyword>
<dbReference type="PANTHER" id="PTHR48044:SF82">
    <property type="entry name" value="GLYCOSYLTRANSFERASE"/>
    <property type="match status" value="1"/>
</dbReference>
<dbReference type="Gene3D" id="3.40.50.2000">
    <property type="entry name" value="Glycogen Phosphorylase B"/>
    <property type="match status" value="2"/>
</dbReference>
<dbReference type="CDD" id="cd03784">
    <property type="entry name" value="GT1_Gtf-like"/>
    <property type="match status" value="1"/>
</dbReference>
<evidence type="ECO:0000256" key="2">
    <source>
        <dbReference type="ARBA" id="ARBA00022679"/>
    </source>
</evidence>
<evidence type="ECO:0000313" key="7">
    <source>
        <dbReference type="Proteomes" id="UP001291926"/>
    </source>
</evidence>
<accession>A0ABR0D1Y7</accession>
<dbReference type="Pfam" id="PF26168">
    <property type="entry name" value="Glyco_transf_N"/>
    <property type="match status" value="1"/>
</dbReference>
<evidence type="ECO:0000259" key="5">
    <source>
        <dbReference type="Pfam" id="PF26168"/>
    </source>
</evidence>
<proteinExistence type="inferred from homology"/>